<name>A0A224Z7K9_9ACAR</name>
<keyword evidence="4" id="KW-0677">Repeat</keyword>
<dbReference type="SUPFAM" id="SSF48452">
    <property type="entry name" value="TPR-like"/>
    <property type="match status" value="1"/>
</dbReference>
<keyword evidence="6" id="KW-0206">Cytoskeleton</keyword>
<dbReference type="GO" id="GO:0005739">
    <property type="term" value="C:mitochondrion"/>
    <property type="evidence" value="ECO:0007669"/>
    <property type="project" value="TreeGrafter"/>
</dbReference>
<dbReference type="GO" id="GO:0005876">
    <property type="term" value="C:spindle microtubule"/>
    <property type="evidence" value="ECO:0007669"/>
    <property type="project" value="TreeGrafter"/>
</dbReference>
<accession>A0A224Z7K9</accession>
<dbReference type="Pfam" id="PF21033">
    <property type="entry name" value="RMD1-3"/>
    <property type="match status" value="1"/>
</dbReference>
<evidence type="ECO:0000256" key="5">
    <source>
        <dbReference type="ARBA" id="ARBA00022803"/>
    </source>
</evidence>
<dbReference type="PANTHER" id="PTHR16056:SF16">
    <property type="entry name" value="REGULATOR OF MICROTUBULE DYNAMICS PROTEIN 1"/>
    <property type="match status" value="1"/>
</dbReference>
<dbReference type="GO" id="GO:0008017">
    <property type="term" value="F:microtubule binding"/>
    <property type="evidence" value="ECO:0007669"/>
    <property type="project" value="TreeGrafter"/>
</dbReference>
<keyword evidence="5" id="KW-0802">TPR repeat</keyword>
<dbReference type="InterPro" id="IPR011990">
    <property type="entry name" value="TPR-like_helical_dom_sf"/>
</dbReference>
<organism evidence="9">
    <name type="scientific">Rhipicephalus zambeziensis</name>
    <dbReference type="NCBI Taxonomy" id="60191"/>
    <lineage>
        <taxon>Eukaryota</taxon>
        <taxon>Metazoa</taxon>
        <taxon>Ecdysozoa</taxon>
        <taxon>Arthropoda</taxon>
        <taxon>Chelicerata</taxon>
        <taxon>Arachnida</taxon>
        <taxon>Acari</taxon>
        <taxon>Parasitiformes</taxon>
        <taxon>Ixodida</taxon>
        <taxon>Ixodoidea</taxon>
        <taxon>Ixodidae</taxon>
        <taxon>Rhipicephalinae</taxon>
        <taxon>Rhipicephalus</taxon>
        <taxon>Rhipicephalus</taxon>
    </lineage>
</organism>
<evidence type="ECO:0000256" key="8">
    <source>
        <dbReference type="ARBA" id="ARBA00041958"/>
    </source>
</evidence>
<evidence type="ECO:0000256" key="2">
    <source>
        <dbReference type="ARBA" id="ARBA00011375"/>
    </source>
</evidence>
<dbReference type="InterPro" id="IPR049039">
    <property type="entry name" value="RMD1-3_a_helical_rpt"/>
</dbReference>
<proteinExistence type="predicted"/>
<comment type="subcellular location">
    <subcellularLocation>
        <location evidence="1">Cytoplasm</location>
        <location evidence="1">Cytoskeleton</location>
    </subcellularLocation>
</comment>
<reference evidence="9" key="1">
    <citation type="journal article" date="2017" name="Parasit. Vectors">
        <title>Sialotranscriptomics of Rhipicephalus zambeziensis reveals intricate expression profiles of secretory proteins and suggests tight temporal transcriptional regulation during blood-feeding.</title>
        <authorList>
            <person name="de Castro M.H."/>
            <person name="de Klerk D."/>
            <person name="Pienaar R."/>
            <person name="Rees D.J.G."/>
            <person name="Mans B.J."/>
        </authorList>
    </citation>
    <scope>NUCLEOTIDE SEQUENCE</scope>
    <source>
        <tissue evidence="9">Salivary glands</tissue>
    </source>
</reference>
<evidence type="ECO:0000256" key="3">
    <source>
        <dbReference type="ARBA" id="ARBA00022490"/>
    </source>
</evidence>
<evidence type="ECO:0000313" key="9">
    <source>
        <dbReference type="EMBL" id="MAA22420.1"/>
    </source>
</evidence>
<dbReference type="GO" id="GO:0097431">
    <property type="term" value="C:mitotic spindle pole"/>
    <property type="evidence" value="ECO:0007669"/>
    <property type="project" value="TreeGrafter"/>
</dbReference>
<protein>
    <recommendedName>
        <fullName evidence="7">Regulator of microtubule dynamics protein 1</fullName>
    </recommendedName>
    <alternativeName>
        <fullName evidence="8">Protein FAM82B</fullName>
    </alternativeName>
</protein>
<evidence type="ECO:0000256" key="4">
    <source>
        <dbReference type="ARBA" id="ARBA00022737"/>
    </source>
</evidence>
<keyword evidence="3" id="KW-0963">Cytoplasm</keyword>
<dbReference type="Gene3D" id="1.25.40.10">
    <property type="entry name" value="Tetratricopeptide repeat domain"/>
    <property type="match status" value="1"/>
</dbReference>
<evidence type="ECO:0000256" key="6">
    <source>
        <dbReference type="ARBA" id="ARBA00023212"/>
    </source>
</evidence>
<dbReference type="EMBL" id="GFPF01011274">
    <property type="protein sequence ID" value="MAA22420.1"/>
    <property type="molecule type" value="Transcribed_RNA"/>
</dbReference>
<evidence type="ECO:0000256" key="7">
    <source>
        <dbReference type="ARBA" id="ARBA00039966"/>
    </source>
</evidence>
<sequence length="326" mass="37401">MSFQAWLLRVRYGLAPLALSLRARTVHLSSKIKCFRRPPAARQGTVSAVAPQIFLLCGFAFVKMSEVERAKQEADRMHEAGDHEASYKMLLKYKDCGDPDLLWRLARVTFKRCENAPKAEREAGLAEGITYLDKALECGGDKLGPVHKWYSIIIGSKKDHPSTKERIQDGFLIKKHVEKAIELMPQDPLNYYVLGNWCYEVAGTPWIVRKAGQLIFSEIPSSTYEEALKHFQEAEKIKPHFYRRNILMIAKTLLALNRKEEAVTYLKQCINIPTKATEDDKKVALCEKDPHYEKLYFDAGSLRAFINTEEILDFKRTVTFYQHKGV</sequence>
<comment type="subunit">
    <text evidence="2">Interacts with microtubules.</text>
</comment>
<evidence type="ECO:0000256" key="1">
    <source>
        <dbReference type="ARBA" id="ARBA00004245"/>
    </source>
</evidence>
<dbReference type="PANTHER" id="PTHR16056">
    <property type="entry name" value="REGULATOR OF MICROTUBULE DYNAMICS PROTEIN"/>
    <property type="match status" value="1"/>
</dbReference>
<dbReference type="AlphaFoldDB" id="A0A224Z7K9"/>